<dbReference type="RefSeq" id="WP_194501555.1">
    <property type="nucleotide sequence ID" value="NZ_JADIVZ010000001.1"/>
</dbReference>
<dbReference type="InterPro" id="IPR036736">
    <property type="entry name" value="ACP-like_sf"/>
</dbReference>
<sequence>MSTSTDQLDSAVEEEVRRVLVEFGKLSVDATTPDSLPSDASLWSHGLTSHASVTVMLGCEDAFDVEFPQRLLTKQTFSSVASIVAAVREVQE</sequence>
<evidence type="ECO:0000259" key="1">
    <source>
        <dbReference type="PROSITE" id="PS50075"/>
    </source>
</evidence>
<dbReference type="Gene3D" id="1.10.1200.10">
    <property type="entry name" value="ACP-like"/>
    <property type="match status" value="1"/>
</dbReference>
<accession>A0A930UT11</accession>
<comment type="caution">
    <text evidence="2">The sequence shown here is derived from an EMBL/GenBank/DDBJ whole genome shotgun (WGS) entry which is preliminary data.</text>
</comment>
<evidence type="ECO:0000313" key="3">
    <source>
        <dbReference type="Proteomes" id="UP000656804"/>
    </source>
</evidence>
<feature type="domain" description="Carrier" evidence="1">
    <location>
        <begin position="10"/>
        <end position="91"/>
    </location>
</feature>
<dbReference type="PROSITE" id="PS50075">
    <property type="entry name" value="CARRIER"/>
    <property type="match status" value="1"/>
</dbReference>
<keyword evidence="3" id="KW-1185">Reference proteome</keyword>
<dbReference type="NCBIfam" id="NF005480">
    <property type="entry name" value="PRK07081.1"/>
    <property type="match status" value="1"/>
</dbReference>
<dbReference type="Proteomes" id="UP000656804">
    <property type="component" value="Unassembled WGS sequence"/>
</dbReference>
<dbReference type="AlphaFoldDB" id="A0A930UT11"/>
<dbReference type="InterPro" id="IPR009081">
    <property type="entry name" value="PP-bd_ACP"/>
</dbReference>
<dbReference type="EMBL" id="JADIVZ010000001">
    <property type="protein sequence ID" value="MBF4160308.1"/>
    <property type="molecule type" value="Genomic_DNA"/>
</dbReference>
<reference evidence="2" key="1">
    <citation type="submission" date="2020-11" db="EMBL/GenBank/DDBJ databases">
        <title>Nocardioides sp. CBS4Y-1, whole genome shotgun sequence.</title>
        <authorList>
            <person name="Tuo L."/>
        </authorList>
    </citation>
    <scope>NUCLEOTIDE SEQUENCE</scope>
    <source>
        <strain evidence="2">CBS4Y-1</strain>
    </source>
</reference>
<name>A0A930UT11_9ACTN</name>
<protein>
    <submittedName>
        <fullName evidence="2">Acyl carrier protein</fullName>
    </submittedName>
</protein>
<organism evidence="2 3">
    <name type="scientific">Nocardioides acrostichi</name>
    <dbReference type="NCBI Taxonomy" id="2784339"/>
    <lineage>
        <taxon>Bacteria</taxon>
        <taxon>Bacillati</taxon>
        <taxon>Actinomycetota</taxon>
        <taxon>Actinomycetes</taxon>
        <taxon>Propionibacteriales</taxon>
        <taxon>Nocardioidaceae</taxon>
        <taxon>Nocardioides</taxon>
    </lineage>
</organism>
<evidence type="ECO:0000313" key="2">
    <source>
        <dbReference type="EMBL" id="MBF4160308.1"/>
    </source>
</evidence>
<proteinExistence type="predicted"/>
<gene>
    <name evidence="2" type="ORF">ISG29_01310</name>
</gene>
<dbReference type="SUPFAM" id="SSF47336">
    <property type="entry name" value="ACP-like"/>
    <property type="match status" value="1"/>
</dbReference>